<dbReference type="Pfam" id="PF03160">
    <property type="entry name" value="Calx-beta"/>
    <property type="match status" value="1"/>
</dbReference>
<dbReference type="GO" id="GO:0016020">
    <property type="term" value="C:membrane"/>
    <property type="evidence" value="ECO:0007669"/>
    <property type="project" value="InterPro"/>
</dbReference>
<feature type="non-terminal residue" evidence="5">
    <location>
        <position position="181"/>
    </location>
</feature>
<dbReference type="InterPro" id="IPR038081">
    <property type="entry name" value="CalX-like_sf"/>
</dbReference>
<dbReference type="EMBL" id="CASHTH010003007">
    <property type="protein sequence ID" value="CAI8038709.1"/>
    <property type="molecule type" value="Genomic_DNA"/>
</dbReference>
<dbReference type="AlphaFoldDB" id="A0AA35WZL2"/>
<name>A0AA35WZL2_GEOBA</name>
<gene>
    <name evidence="5" type="ORF">GBAR_LOCUS21581</name>
</gene>
<evidence type="ECO:0000259" key="4">
    <source>
        <dbReference type="Pfam" id="PF03160"/>
    </source>
</evidence>
<dbReference type="InterPro" id="IPR003644">
    <property type="entry name" value="Calx_beta"/>
</dbReference>
<keyword evidence="2" id="KW-0677">Repeat</keyword>
<organism evidence="5 6">
    <name type="scientific">Geodia barretti</name>
    <name type="common">Barrett's horny sponge</name>
    <dbReference type="NCBI Taxonomy" id="519541"/>
    <lineage>
        <taxon>Eukaryota</taxon>
        <taxon>Metazoa</taxon>
        <taxon>Porifera</taxon>
        <taxon>Demospongiae</taxon>
        <taxon>Heteroscleromorpha</taxon>
        <taxon>Tetractinellida</taxon>
        <taxon>Astrophorina</taxon>
        <taxon>Geodiidae</taxon>
        <taxon>Geodia</taxon>
    </lineage>
</organism>
<keyword evidence="3" id="KW-0106">Calcium</keyword>
<proteinExistence type="predicted"/>
<dbReference type="Gene3D" id="2.60.40.2030">
    <property type="match status" value="1"/>
</dbReference>
<feature type="domain" description="Calx-beta" evidence="4">
    <location>
        <begin position="21"/>
        <end position="136"/>
    </location>
</feature>
<protein>
    <recommendedName>
        <fullName evidence="4">Calx-beta domain-containing protein</fullName>
    </recommendedName>
</protein>
<dbReference type="SUPFAM" id="SSF141072">
    <property type="entry name" value="CalX-like"/>
    <property type="match status" value="1"/>
</dbReference>
<keyword evidence="1" id="KW-0732">Signal</keyword>
<evidence type="ECO:0000313" key="5">
    <source>
        <dbReference type="EMBL" id="CAI8038709.1"/>
    </source>
</evidence>
<comment type="caution">
    <text evidence="5">The sequence shown here is derived from an EMBL/GenBank/DDBJ whole genome shotgun (WGS) entry which is preliminary data.</text>
</comment>
<reference evidence="5" key="1">
    <citation type="submission" date="2023-03" db="EMBL/GenBank/DDBJ databases">
        <authorList>
            <person name="Steffen K."/>
            <person name="Cardenas P."/>
        </authorList>
    </citation>
    <scope>NUCLEOTIDE SEQUENCE</scope>
</reference>
<dbReference type="Proteomes" id="UP001174909">
    <property type="component" value="Unassembled WGS sequence"/>
</dbReference>
<feature type="non-terminal residue" evidence="5">
    <location>
        <position position="1"/>
    </location>
</feature>
<accession>A0AA35WZL2</accession>
<sequence length="181" mass="19344">ARTNISLSRTNLQIAIVDNETAPVIVELEKTGYTASESHPLIIICAVITDNSSDCAVEFQFEVMLTVNATTEDFSETQLPLVFAACEAIACAEVEVEDDSIAETDESFSVMLERSDSLDSRIELSASIANLTIEGDDDAMVVGFNSTTYTGTETAGHARVCVEVSNPSSGGAVRPFSITMF</sequence>
<dbReference type="GO" id="GO:0007154">
    <property type="term" value="P:cell communication"/>
    <property type="evidence" value="ECO:0007669"/>
    <property type="project" value="InterPro"/>
</dbReference>
<evidence type="ECO:0000256" key="1">
    <source>
        <dbReference type="ARBA" id="ARBA00022729"/>
    </source>
</evidence>
<evidence type="ECO:0000256" key="3">
    <source>
        <dbReference type="ARBA" id="ARBA00022837"/>
    </source>
</evidence>
<evidence type="ECO:0000313" key="6">
    <source>
        <dbReference type="Proteomes" id="UP001174909"/>
    </source>
</evidence>
<keyword evidence="6" id="KW-1185">Reference proteome</keyword>
<evidence type="ECO:0000256" key="2">
    <source>
        <dbReference type="ARBA" id="ARBA00022737"/>
    </source>
</evidence>